<dbReference type="OrthoDB" id="9769602at2"/>
<dbReference type="InterPro" id="IPR050447">
    <property type="entry name" value="Erg6_SMT_methyltransf"/>
</dbReference>
<keyword evidence="3" id="KW-1185">Reference proteome</keyword>
<feature type="domain" description="Methyltransferase" evidence="1">
    <location>
        <begin position="86"/>
        <end position="199"/>
    </location>
</feature>
<gene>
    <name evidence="2" type="ORF">DEJ47_33395</name>
</gene>
<organism evidence="2 3">
    <name type="scientific">Streptomyces venezuelae</name>
    <dbReference type="NCBI Taxonomy" id="54571"/>
    <lineage>
        <taxon>Bacteria</taxon>
        <taxon>Bacillati</taxon>
        <taxon>Actinomycetota</taxon>
        <taxon>Actinomycetes</taxon>
        <taxon>Kitasatosporales</taxon>
        <taxon>Streptomycetaceae</taxon>
        <taxon>Streptomyces</taxon>
    </lineage>
</organism>
<dbReference type="EMBL" id="CP029193">
    <property type="protein sequence ID" value="QES30671.1"/>
    <property type="molecule type" value="Genomic_DNA"/>
</dbReference>
<proteinExistence type="predicted"/>
<dbReference type="PANTHER" id="PTHR44068">
    <property type="entry name" value="ZGC:194242"/>
    <property type="match status" value="1"/>
</dbReference>
<accession>A0A5P2BNJ6</accession>
<name>A0A5P2BNJ6_STRVZ</name>
<evidence type="ECO:0000313" key="3">
    <source>
        <dbReference type="Proteomes" id="UP000323046"/>
    </source>
</evidence>
<dbReference type="InterPro" id="IPR029063">
    <property type="entry name" value="SAM-dependent_MTases_sf"/>
</dbReference>
<dbReference type="SUPFAM" id="SSF53335">
    <property type="entry name" value="S-adenosyl-L-methionine-dependent methyltransferases"/>
    <property type="match status" value="1"/>
</dbReference>
<dbReference type="Proteomes" id="UP000323046">
    <property type="component" value="Chromosome"/>
</dbReference>
<dbReference type="Pfam" id="PF13847">
    <property type="entry name" value="Methyltransf_31"/>
    <property type="match status" value="1"/>
</dbReference>
<dbReference type="InterPro" id="IPR025714">
    <property type="entry name" value="Methyltranfer_dom"/>
</dbReference>
<reference evidence="2 3" key="1">
    <citation type="submission" date="2018-05" db="EMBL/GenBank/DDBJ databases">
        <title>Streptomyces venezuelae.</title>
        <authorList>
            <person name="Kim W."/>
            <person name="Lee N."/>
            <person name="Cho B.-K."/>
        </authorList>
    </citation>
    <scope>NUCLEOTIDE SEQUENCE [LARGE SCALE GENOMIC DNA]</scope>
    <source>
        <strain evidence="2 3">ATCC 14583</strain>
    </source>
</reference>
<evidence type="ECO:0000259" key="1">
    <source>
        <dbReference type="Pfam" id="PF13847"/>
    </source>
</evidence>
<dbReference type="PANTHER" id="PTHR44068:SF11">
    <property type="entry name" value="GERANYL DIPHOSPHATE 2-C-METHYLTRANSFERASE"/>
    <property type="match status" value="1"/>
</dbReference>
<dbReference type="CDD" id="cd02440">
    <property type="entry name" value="AdoMet_MTases"/>
    <property type="match status" value="1"/>
</dbReference>
<dbReference type="Gene3D" id="3.40.50.150">
    <property type="entry name" value="Vaccinia Virus protein VP39"/>
    <property type="match status" value="1"/>
</dbReference>
<protein>
    <recommendedName>
        <fullName evidence="1">Methyltransferase domain-containing protein</fullName>
    </recommendedName>
</protein>
<sequence>MPRRDAEVVTNNATTKKPPTVNKTVAPEPSDIGHYYDHKVFDLMTQLGDGNLHYGYWFDGGRQEATFDQAMVQMTDEMIRRLDPAPGDRVLDIGCGNGTPAMQLARARDVEVVGISVSARQVERGNRRAREAGLADRVRFEQVDAMNLPFDDASFDHCWALESMLHMPDKQQVLSEALRVVKPGARMPIADMVYLNPDPSKPRTATVSDTTIYAALTDIGDYPDIFRAAGWTVLELTDITSETAKTYDGYVEWIRAHRDEYVDIIGVEGYELFLHNQAALGKMPELGYIFATAQRP</sequence>
<dbReference type="GO" id="GO:0008168">
    <property type="term" value="F:methyltransferase activity"/>
    <property type="evidence" value="ECO:0007669"/>
    <property type="project" value="UniProtKB-ARBA"/>
</dbReference>
<dbReference type="AlphaFoldDB" id="A0A5P2BNJ6"/>
<evidence type="ECO:0000313" key="2">
    <source>
        <dbReference type="EMBL" id="QES30671.1"/>
    </source>
</evidence>